<keyword evidence="3" id="KW-1185">Reference proteome</keyword>
<evidence type="ECO:0000313" key="2">
    <source>
        <dbReference type="EMBL" id="GIL40216.1"/>
    </source>
</evidence>
<name>A0A8S8XG43_9PROT</name>
<keyword evidence="1" id="KW-0732">Signal</keyword>
<organism evidence="2 3">
    <name type="scientific">Roseiterribacter gracilis</name>
    <dbReference type="NCBI Taxonomy" id="2812848"/>
    <lineage>
        <taxon>Bacteria</taxon>
        <taxon>Pseudomonadati</taxon>
        <taxon>Pseudomonadota</taxon>
        <taxon>Alphaproteobacteria</taxon>
        <taxon>Rhodospirillales</taxon>
        <taxon>Roseiterribacteraceae</taxon>
        <taxon>Roseiterribacter</taxon>
    </lineage>
</organism>
<dbReference type="EMBL" id="BOPV01000001">
    <property type="protein sequence ID" value="GIL40216.1"/>
    <property type="molecule type" value="Genomic_DNA"/>
</dbReference>
<feature type="signal peptide" evidence="1">
    <location>
        <begin position="1"/>
        <end position="26"/>
    </location>
</feature>
<gene>
    <name evidence="2" type="ORF">TMPK1_24530</name>
</gene>
<dbReference type="RefSeq" id="WP_420243324.1">
    <property type="nucleotide sequence ID" value="NZ_BOPV01000001.1"/>
</dbReference>
<feature type="chain" id="PRO_5035754355" description="PepSY domain-containing protein" evidence="1">
    <location>
        <begin position="27"/>
        <end position="97"/>
    </location>
</feature>
<dbReference type="AlphaFoldDB" id="A0A8S8XG43"/>
<comment type="caution">
    <text evidence="2">The sequence shown here is derived from an EMBL/GenBank/DDBJ whole genome shotgun (WGS) entry which is preliminary data.</text>
</comment>
<dbReference type="Proteomes" id="UP000681075">
    <property type="component" value="Unassembled WGS sequence"/>
</dbReference>
<protein>
    <recommendedName>
        <fullName evidence="4">PepSY domain-containing protein</fullName>
    </recommendedName>
</protein>
<reference evidence="2" key="1">
    <citation type="submission" date="2021-02" db="EMBL/GenBank/DDBJ databases">
        <title>Genome sequence of Rhodospirillales sp. strain TMPK1 isolated from soil.</title>
        <authorList>
            <person name="Nakai R."/>
            <person name="Kusada H."/>
            <person name="Tamaki H."/>
        </authorList>
    </citation>
    <scope>NUCLEOTIDE SEQUENCE</scope>
    <source>
        <strain evidence="2">TMPK1</strain>
    </source>
</reference>
<evidence type="ECO:0008006" key="4">
    <source>
        <dbReference type="Google" id="ProtNLM"/>
    </source>
</evidence>
<accession>A0A8S8XG43</accession>
<evidence type="ECO:0000256" key="1">
    <source>
        <dbReference type="SAM" id="SignalP"/>
    </source>
</evidence>
<evidence type="ECO:0000313" key="3">
    <source>
        <dbReference type="Proteomes" id="UP000681075"/>
    </source>
</evidence>
<sequence length="97" mass="10084">MEKLIMRALLTLAAVAALAVAAPALAAETPAPMASEQAMSVNEAKQVVRKMLTDENSSLRVGTAERQGDTAVVTLVSAEGIPAKKIRIDLRTGQPTG</sequence>
<proteinExistence type="predicted"/>